<sequence>MSFPRTFTITTQPYLDKMSLDNQCYKNILMVNVVPDGPLNSFVRQLQLPRLSPFQTGGPCNQIPQCGLVLINPFQQYNCGKKGCNYMTPNEIPDLYSFLSSNGYQIDTQLTNMMNKSEVKMTNSRIVCSVTYFGNNQPNICYMK</sequence>
<organism evidence="1">
    <name type="scientific">viral metagenome</name>
    <dbReference type="NCBI Taxonomy" id="1070528"/>
    <lineage>
        <taxon>unclassified sequences</taxon>
        <taxon>metagenomes</taxon>
        <taxon>organismal metagenomes</taxon>
    </lineage>
</organism>
<accession>A0A6C0I7G7</accession>
<reference evidence="1" key="1">
    <citation type="journal article" date="2020" name="Nature">
        <title>Giant virus diversity and host interactions through global metagenomics.</title>
        <authorList>
            <person name="Schulz F."/>
            <person name="Roux S."/>
            <person name="Paez-Espino D."/>
            <person name="Jungbluth S."/>
            <person name="Walsh D.A."/>
            <person name="Denef V.J."/>
            <person name="McMahon K.D."/>
            <person name="Konstantinidis K.T."/>
            <person name="Eloe-Fadrosh E.A."/>
            <person name="Kyrpides N.C."/>
            <person name="Woyke T."/>
        </authorList>
    </citation>
    <scope>NUCLEOTIDE SEQUENCE</scope>
    <source>
        <strain evidence="1">GVMAG-M-3300023184-51</strain>
    </source>
</reference>
<evidence type="ECO:0000313" key="1">
    <source>
        <dbReference type="EMBL" id="QHT88968.1"/>
    </source>
</evidence>
<name>A0A6C0I7G7_9ZZZZ</name>
<dbReference type="EMBL" id="MN740128">
    <property type="protein sequence ID" value="QHT88968.1"/>
    <property type="molecule type" value="Genomic_DNA"/>
</dbReference>
<proteinExistence type="predicted"/>
<dbReference type="AlphaFoldDB" id="A0A6C0I7G7"/>
<protein>
    <submittedName>
        <fullName evidence="1">Uncharacterized protein</fullName>
    </submittedName>
</protein>